<dbReference type="EMBL" id="MH684534">
    <property type="protein sequence ID" value="AXP19719.1"/>
    <property type="molecule type" value="Genomic_RNA"/>
</dbReference>
<evidence type="ECO:0000256" key="6">
    <source>
        <dbReference type="RuleBase" id="RU364050"/>
    </source>
</evidence>
<dbReference type="InterPro" id="IPR001795">
    <property type="entry name" value="RNA-dir_pol_luteovirus"/>
</dbReference>
<dbReference type="GO" id="GO:0006351">
    <property type="term" value="P:DNA-templated transcription"/>
    <property type="evidence" value="ECO:0007669"/>
    <property type="project" value="InterPro"/>
</dbReference>
<dbReference type="GO" id="GO:0003968">
    <property type="term" value="F:RNA-directed RNA polymerase activity"/>
    <property type="evidence" value="ECO:0007669"/>
    <property type="project" value="UniProtKB-KW"/>
</dbReference>
<evidence type="ECO:0000256" key="2">
    <source>
        <dbReference type="ARBA" id="ARBA00022679"/>
    </source>
</evidence>
<dbReference type="EC" id="2.7.7.48" evidence="6"/>
<keyword evidence="3 6" id="KW-0548">Nucleotidyltransferase</keyword>
<evidence type="ECO:0000256" key="4">
    <source>
        <dbReference type="ARBA" id="ARBA00022741"/>
    </source>
</evidence>
<feature type="region of interest" description="Disordered" evidence="7">
    <location>
        <begin position="193"/>
        <end position="276"/>
    </location>
</feature>
<proteinExistence type="predicted"/>
<keyword evidence="1 6" id="KW-0696">RNA-directed RNA polymerase</keyword>
<evidence type="ECO:0000256" key="5">
    <source>
        <dbReference type="ARBA" id="ARBA00048744"/>
    </source>
</evidence>
<keyword evidence="6" id="KW-0693">Viral RNA replication</keyword>
<dbReference type="SUPFAM" id="SSF56672">
    <property type="entry name" value="DNA/RNA polymerases"/>
    <property type="match status" value="1"/>
</dbReference>
<evidence type="ECO:0000313" key="8">
    <source>
        <dbReference type="EMBL" id="AXP19719.1"/>
    </source>
</evidence>
<dbReference type="GO" id="GO:0000166">
    <property type="term" value="F:nucleotide binding"/>
    <property type="evidence" value="ECO:0007669"/>
    <property type="project" value="UniProtKB-KW"/>
</dbReference>
<comment type="catalytic activity">
    <reaction evidence="5 6">
        <text>RNA(n) + a ribonucleoside 5'-triphosphate = RNA(n+1) + diphosphate</text>
        <dbReference type="Rhea" id="RHEA:21248"/>
        <dbReference type="Rhea" id="RHEA-COMP:14527"/>
        <dbReference type="Rhea" id="RHEA-COMP:17342"/>
        <dbReference type="ChEBI" id="CHEBI:33019"/>
        <dbReference type="ChEBI" id="CHEBI:61557"/>
        <dbReference type="ChEBI" id="CHEBI:140395"/>
        <dbReference type="EC" id="2.7.7.48"/>
    </reaction>
</comment>
<reference evidence="8" key="1">
    <citation type="submission" date="2018-07" db="EMBL/GenBank/DDBJ databases">
        <title>Characterization of a novel double-stranded RNA mycovirus from the pear stem warts pathogen Botryosphaeria dothidea.</title>
        <authorList>
            <person name="Zhai L."/>
            <person name="Zhang M."/>
            <person name="Hong N."/>
            <person name="Wang G."/>
        </authorList>
    </citation>
    <scope>NUCLEOTIDE SEQUENCE</scope>
    <source>
        <strain evidence="8">EW220</strain>
    </source>
</reference>
<evidence type="ECO:0000256" key="7">
    <source>
        <dbReference type="SAM" id="MobiDB-lite"/>
    </source>
</evidence>
<accession>A0A5A4LZG4</accession>
<dbReference type="Pfam" id="PF02123">
    <property type="entry name" value="RdRP_4"/>
    <property type="match status" value="1"/>
</dbReference>
<sequence length="1925" mass="216515">MSLNFASISDFASAASIALPLEMWIEIVANLSTWDAACIVKNIPVCRAPVYTALLARANQEFNFGCCVEEIISSIPCSHSRPCEIVSKDAQFSLACVEHISASCGSSCEKVLISEYDLGVRLKHREAERAQRRLDRIYGPLATEHDMMVIDDQHSETSSYRDYLRYSAEIAYTEEDLHISSLFEAVSFQPEGSDVEKTRGGMDAADAGPSESAQAAPTPVDDEVPQDGPVTGEPTVGLPPGSEEPGHPGPDVPLDPRVTNGDDFGHIPNTEDASDPVDAVATNGWFEYPYATGGGQATSYAGLITQADPTSEYVTNISDRFRSISPQFEELERNIRVTSGFGVQSYLVQTLWGFGPRGASSLVTQSANADSRTVAFWTTNPKSEIIPVSEDTIMYDTLAGLSIEGQMVRLNTTFNGNMVTDLYNSIGDRAIAERYYDHVVTAAVAGSNYVAFLTMCYTRLVSLKIMAEQNQPATMRVEGDTLNANILLDNVVANSVTRRVADAVLRSKPTNAVMLPHGSNDLDVETMLYLMGHGRVIKGVATEDEEIAVFSPFDRFHTDSNFKLVGLVGENAIGHFPAGNLEFQIDFGQAFDLLNRYVNQNDLWDQFAIARNIALGMIFSRSFSASVGLPKPYHSRDLALNRTSTGANQHGRRRVMEFKESFHALVASGTWHCAAMEETLFESVVNVMEETAGIGPRAPNFYATIDTMQDDFDLEYKTAMVCLPVVERMTGTPSNHIHQYVSKSNTAFMKAISFGWESKPIRISSYLALEITPEDKNFKFLFDKSARTALLKQEKYTWRESVLTSFVCHSQWGPSEQHRSYGEFYDDGISALREQTPFYGYLGRSQLEHLEGTPTIWNTSTAATRIEFTKPASLARATHGLNEDEASQVDSLWATMKAALEAASADNDAEESDDDEFVSPPQPTANPTQKGRRFEVREPKGKEIARVVPEPEHQRAGTDRPIPTSQWQKPKHTAKAVTAANQNGLVQKNYFQKLTPAPTLIGLNPNGGTPGAQAQGPSRQLTTSTIKRMTPKQSDRADHAYLDSQIKRVTSERRLFEQANRGGATRSGSKKKEKVIPAVLRDEVEQLCSRMVTDLRFRVDLLTRLPSTEDESKAVDFLYPRGKDGSLKRAVYTIGTLLRKLKTDRKLTVEQQADISLFLNSNVGGKNAWAVAIVMFITLNTLTPECYQMLKSYGLLTTQYNHWNDKWSRINDMFRNQMDSETWGFSETDFPQCLYIAGFVGRPHREADWEAENIKRSAEPKPIKKYTKSGFQDMSEEDERVMILDFLYSEASFRIKRVQGFERWYRNRAEWMIKGSMSGEKTILDTEPVVMAKLKDLGLKVDGHANKMHIAEKVDYTWMIAVLDMDPVHLAKMHTKGQENGKVRSIQGSCYSHYVFGNYWSTHLESTLTLKAATMNKRNSQLLEEKEERRRASFNTNTYKVCADYPDFGATHSCRQQRLVLECILEVACSQGFLPDEEFLRIHKWYSQSFENQYWMRPDTYEWYRATTGMFSGVVQTTLINTVMNGALRRHYLKTLSKMGSPVSMLRNYELGDDGWAEFPTREQAESYIAVIPLCGKELNPLKQLISSISSEYLREWYTNGTIYGCASRALAMLVSGNVESNIASAGAVRLRELYESFSTLRLRHFKPQMCQYYFEDLAVYEVRHGKLGRVKVLRYLYSSRDQMGMGLYPIDQMPRDLQDYANMSTADQTNQTGDVERAAEILFEQKVYGRFKASKDYVDDTTKRYNVTWRHQGKARATATIAAQNVVEGNKTTHAQHDELEVAVLLSSFSSKVWARKSDILVCAKPARISALEIEKQYFKATFEDQRLLSQIGQLAKIAKYMTEESVSRIAMDIALENSIPLEKVEKAIRTLSSLKGEGLDYPPRPLLSQELMGIYSQWKTVDKREDDMYLPEWLMVLAPHYRT</sequence>
<dbReference type="InterPro" id="IPR043502">
    <property type="entry name" value="DNA/RNA_pol_sf"/>
</dbReference>
<dbReference type="GO" id="GO:0003723">
    <property type="term" value="F:RNA binding"/>
    <property type="evidence" value="ECO:0007669"/>
    <property type="project" value="InterPro"/>
</dbReference>
<keyword evidence="4 6" id="KW-0547">Nucleotide-binding</keyword>
<protein>
    <recommendedName>
        <fullName evidence="6">RNA-directed RNA polymerase</fullName>
        <ecNumber evidence="6">2.7.7.48</ecNumber>
    </recommendedName>
</protein>
<organism evidence="8">
    <name type="scientific">Botryosphaeria dothidea botybirnavirus 1</name>
    <dbReference type="NCBI Taxonomy" id="2304033"/>
    <lineage>
        <taxon>Viruses</taxon>
        <taxon>Riboviria</taxon>
        <taxon>Orthornavirae</taxon>
        <taxon>Duplornaviricota</taxon>
        <taxon>Chrymotiviricetes</taxon>
        <taxon>Ghabrivirales</taxon>
        <taxon>Alphatotivirineae</taxon>
        <taxon>Botybirnaviridae</taxon>
        <taxon>Botybirnavirus</taxon>
    </lineage>
</organism>
<name>A0A5A4LZG4_9VIRU</name>
<feature type="compositionally biased region" description="Basic and acidic residues" evidence="7">
    <location>
        <begin position="932"/>
        <end position="958"/>
    </location>
</feature>
<feature type="region of interest" description="Disordered" evidence="7">
    <location>
        <begin position="902"/>
        <end position="969"/>
    </location>
</feature>
<evidence type="ECO:0000256" key="1">
    <source>
        <dbReference type="ARBA" id="ARBA00022484"/>
    </source>
</evidence>
<keyword evidence="2 6" id="KW-0808">Transferase</keyword>
<evidence type="ECO:0000256" key="3">
    <source>
        <dbReference type="ARBA" id="ARBA00022695"/>
    </source>
</evidence>
<feature type="compositionally biased region" description="Acidic residues" evidence="7">
    <location>
        <begin position="907"/>
        <end position="917"/>
    </location>
</feature>